<dbReference type="PROSITE" id="PS51257">
    <property type="entry name" value="PROKAR_LIPOPROTEIN"/>
    <property type="match status" value="1"/>
</dbReference>
<sequence length="195" mass="21876">MILSKGKAKRLALFTVFGGVLFGLLLGSCATTQGYDASIPSVSMSHVQESDLSKYGASFAENPFKEPNIVFIGKLYEFYIVKISLNLEEKTRIRVEADSRAAPDVSAPVAYNQEEFIHFWDIVSNQGGPNPAQYERRKRTIEDTVIPDFAFTENPGQSSYFLVFIGKRPIKRPISYEVRVVLENGESFLFSETVE</sequence>
<evidence type="ECO:0000313" key="1">
    <source>
        <dbReference type="EMBL" id="SLM17741.1"/>
    </source>
</evidence>
<proteinExistence type="predicted"/>
<accession>A0A3P3XN81</accession>
<dbReference type="AlphaFoldDB" id="A0A3P3XN81"/>
<gene>
    <name evidence="1" type="ORF">SPIRO4BDMA_40310</name>
</gene>
<reference evidence="1" key="1">
    <citation type="submission" date="2017-02" db="EMBL/GenBank/DDBJ databases">
        <authorList>
            <person name="Regsiter A."/>
            <person name="William W."/>
        </authorList>
    </citation>
    <scope>NUCLEOTIDE SEQUENCE</scope>
    <source>
        <strain evidence="1">BdmA 4</strain>
    </source>
</reference>
<protein>
    <recommendedName>
        <fullName evidence="2">Lipoprotein</fullName>
    </recommendedName>
</protein>
<name>A0A3P3XN81_9SPIR</name>
<organism evidence="1">
    <name type="scientific">uncultured spirochete</name>
    <dbReference type="NCBI Taxonomy" id="156406"/>
    <lineage>
        <taxon>Bacteria</taxon>
        <taxon>Pseudomonadati</taxon>
        <taxon>Spirochaetota</taxon>
        <taxon>Spirochaetia</taxon>
        <taxon>Spirochaetales</taxon>
        <taxon>environmental samples</taxon>
    </lineage>
</organism>
<evidence type="ECO:0008006" key="2">
    <source>
        <dbReference type="Google" id="ProtNLM"/>
    </source>
</evidence>
<dbReference type="EMBL" id="FWDO01000004">
    <property type="protein sequence ID" value="SLM17741.1"/>
    <property type="molecule type" value="Genomic_DNA"/>
</dbReference>